<dbReference type="EMBL" id="MU006757">
    <property type="protein sequence ID" value="KAF2621290.1"/>
    <property type="molecule type" value="Genomic_DNA"/>
</dbReference>
<dbReference type="Proteomes" id="UP000799754">
    <property type="component" value="Unassembled WGS sequence"/>
</dbReference>
<protein>
    <submittedName>
        <fullName evidence="1">Uncharacterized protein</fullName>
    </submittedName>
</protein>
<evidence type="ECO:0000313" key="1">
    <source>
        <dbReference type="EMBL" id="KAF2621290.1"/>
    </source>
</evidence>
<organism evidence="1 2">
    <name type="scientific">Macroventuria anomochaeta</name>
    <dbReference type="NCBI Taxonomy" id="301207"/>
    <lineage>
        <taxon>Eukaryota</taxon>
        <taxon>Fungi</taxon>
        <taxon>Dikarya</taxon>
        <taxon>Ascomycota</taxon>
        <taxon>Pezizomycotina</taxon>
        <taxon>Dothideomycetes</taxon>
        <taxon>Pleosporomycetidae</taxon>
        <taxon>Pleosporales</taxon>
        <taxon>Pleosporineae</taxon>
        <taxon>Didymellaceae</taxon>
        <taxon>Macroventuria</taxon>
    </lineage>
</organism>
<sequence length="168" mass="18559">MSSVLTRTSALAEPGIATERTLFLLGPRGSKVRFQALLAEYMTTASPHPSNLRHQFYAHCPLSFLAPRDEPCDGGSIYASKQMLHSRSLGASSDNGNGVVKSAPCILERPIPGRWKKKTGHQLEQKHRARINLSIHSQPTRASRWVLLIDYGQLLPTWHVMCCCVAGL</sequence>
<accession>A0ACB6RH76</accession>
<reference evidence="1" key="1">
    <citation type="journal article" date="2020" name="Stud. Mycol.">
        <title>101 Dothideomycetes genomes: a test case for predicting lifestyles and emergence of pathogens.</title>
        <authorList>
            <person name="Haridas S."/>
            <person name="Albert R."/>
            <person name="Binder M."/>
            <person name="Bloem J."/>
            <person name="Labutti K."/>
            <person name="Salamov A."/>
            <person name="Andreopoulos B."/>
            <person name="Baker S."/>
            <person name="Barry K."/>
            <person name="Bills G."/>
            <person name="Bluhm B."/>
            <person name="Cannon C."/>
            <person name="Castanera R."/>
            <person name="Culley D."/>
            <person name="Daum C."/>
            <person name="Ezra D."/>
            <person name="Gonzalez J."/>
            <person name="Henrissat B."/>
            <person name="Kuo A."/>
            <person name="Liang C."/>
            <person name="Lipzen A."/>
            <person name="Lutzoni F."/>
            <person name="Magnuson J."/>
            <person name="Mondo S."/>
            <person name="Nolan M."/>
            <person name="Ohm R."/>
            <person name="Pangilinan J."/>
            <person name="Park H.-J."/>
            <person name="Ramirez L."/>
            <person name="Alfaro M."/>
            <person name="Sun H."/>
            <person name="Tritt A."/>
            <person name="Yoshinaga Y."/>
            <person name="Zwiers L.-H."/>
            <person name="Turgeon B."/>
            <person name="Goodwin S."/>
            <person name="Spatafora J."/>
            <person name="Crous P."/>
            <person name="Grigoriev I."/>
        </authorList>
    </citation>
    <scope>NUCLEOTIDE SEQUENCE</scope>
    <source>
        <strain evidence="1">CBS 525.71</strain>
    </source>
</reference>
<name>A0ACB6RH76_9PLEO</name>
<evidence type="ECO:0000313" key="2">
    <source>
        <dbReference type="Proteomes" id="UP000799754"/>
    </source>
</evidence>
<comment type="caution">
    <text evidence="1">The sequence shown here is derived from an EMBL/GenBank/DDBJ whole genome shotgun (WGS) entry which is preliminary data.</text>
</comment>
<gene>
    <name evidence="1" type="ORF">BU25DRAFT_483096</name>
</gene>
<keyword evidence="2" id="KW-1185">Reference proteome</keyword>
<proteinExistence type="predicted"/>